<organism evidence="2 3">
    <name type="scientific">Diplodia corticola</name>
    <dbReference type="NCBI Taxonomy" id="236234"/>
    <lineage>
        <taxon>Eukaryota</taxon>
        <taxon>Fungi</taxon>
        <taxon>Dikarya</taxon>
        <taxon>Ascomycota</taxon>
        <taxon>Pezizomycotina</taxon>
        <taxon>Dothideomycetes</taxon>
        <taxon>Dothideomycetes incertae sedis</taxon>
        <taxon>Botryosphaeriales</taxon>
        <taxon>Botryosphaeriaceae</taxon>
        <taxon>Diplodia</taxon>
    </lineage>
</organism>
<protein>
    <submittedName>
        <fullName evidence="2">Transcription factor jumonji aspartyl beta-hydroxylase</fullName>
    </submittedName>
</protein>
<feature type="region of interest" description="Disordered" evidence="1">
    <location>
        <begin position="34"/>
        <end position="65"/>
    </location>
</feature>
<evidence type="ECO:0000313" key="3">
    <source>
        <dbReference type="Proteomes" id="UP000183809"/>
    </source>
</evidence>
<reference evidence="2 3" key="1">
    <citation type="submission" date="2016-10" db="EMBL/GenBank/DDBJ databases">
        <title>Proteomics and genomics reveal pathogen-plant mechanisms compatible with a hemibiotrophic lifestyle of Diplodia corticola.</title>
        <authorList>
            <person name="Fernandes I."/>
            <person name="De Jonge R."/>
            <person name="Van De Peer Y."/>
            <person name="Devreese B."/>
            <person name="Alves A."/>
            <person name="Esteves A.C."/>
        </authorList>
    </citation>
    <scope>NUCLEOTIDE SEQUENCE [LARGE SCALE GENOMIC DNA]</scope>
    <source>
        <strain evidence="2 3">CBS 112549</strain>
    </source>
</reference>
<dbReference type="EMBL" id="MNUE01000037">
    <property type="protein sequence ID" value="OJD32498.1"/>
    <property type="molecule type" value="Genomic_DNA"/>
</dbReference>
<comment type="caution">
    <text evidence="2">The sequence shown here is derived from an EMBL/GenBank/DDBJ whole genome shotgun (WGS) entry which is preliminary data.</text>
</comment>
<dbReference type="Proteomes" id="UP000183809">
    <property type="component" value="Unassembled WGS sequence"/>
</dbReference>
<feature type="compositionally biased region" description="Basic residues" evidence="1">
    <location>
        <begin position="463"/>
        <end position="474"/>
    </location>
</feature>
<dbReference type="RefSeq" id="XP_020128758.1">
    <property type="nucleotide sequence ID" value="XM_020275082.1"/>
</dbReference>
<dbReference type="AlphaFoldDB" id="A0A1J9QWY5"/>
<dbReference type="OrthoDB" id="10673232at2759"/>
<sequence length="651" mass="71523">MAANSTPEFEDFVIWHSSRHASVFGDAAAGSVIECEPEPDAASQPGPVASNHTLASPPRVPRTDAGVDVGVWPQSRGHSQRQPTLEAPVFPRAGEMPSRVVESASSTVSLGSRASWPKLTSLSKRHLTQDRSDTAGFFNEEGCVAHQPNEPGSEAASPHLGASGTSFQSPALSLHARDSTKGGVPFPWAVNRTVCVQANTRNVVGSRHTRDQSINGGEKAQVSDTSSGASSRSTTMDQLATLNLGRSNCVPVRIDSDPESSSDGFTSGFEEQNEFVGEKMHKADSVRHSAKRVPTGPLSASRPTKARRMISGFFSDLPSPSIIQENTLRRAQAWRSCISTAVDESELNVQGILQTFEGAPPRKDIGDVLRALQCICEVARPERVVALQKLLLQVGMEPLLREPFPPSSIVEDLCELHGLIVKFTNEPSILRSKALIYLYLYHKRFESDVDLRKERLKTERQAQKRRLHHARKYGKTPDPSGQTAPKRKGKADQQVREDLIMDLREAGYDCTVAEEQVARHLRIGAILASLLESGERPLHPYWLILITPQVDEIANLLGTNPPPVLNLNKWKPPEIYYRLSRPILDDDVFGLTLEFATWIGKYLFVARPELGAISFDGINIFGGRSRPIPICSMSEKEICDTAPSEISRLFE</sequence>
<feature type="region of interest" description="Disordered" evidence="1">
    <location>
        <begin position="205"/>
        <end position="235"/>
    </location>
</feature>
<dbReference type="GeneID" id="31015343"/>
<accession>A0A1J9QWY5</accession>
<feature type="compositionally biased region" description="Low complexity" evidence="1">
    <location>
        <begin position="223"/>
        <end position="235"/>
    </location>
</feature>
<feature type="region of interest" description="Disordered" evidence="1">
    <location>
        <begin position="147"/>
        <end position="168"/>
    </location>
</feature>
<keyword evidence="3" id="KW-1185">Reference proteome</keyword>
<name>A0A1J9QWY5_9PEZI</name>
<dbReference type="STRING" id="236234.A0A1J9QWY5"/>
<feature type="region of interest" description="Disordered" evidence="1">
    <location>
        <begin position="281"/>
        <end position="302"/>
    </location>
</feature>
<evidence type="ECO:0000313" key="2">
    <source>
        <dbReference type="EMBL" id="OJD32498.1"/>
    </source>
</evidence>
<evidence type="ECO:0000256" key="1">
    <source>
        <dbReference type="SAM" id="MobiDB-lite"/>
    </source>
</evidence>
<feature type="region of interest" description="Disordered" evidence="1">
    <location>
        <begin position="460"/>
        <end position="493"/>
    </location>
</feature>
<proteinExistence type="predicted"/>
<gene>
    <name evidence="2" type="ORF">BKCO1_37000197</name>
</gene>